<feature type="transmembrane region" description="Helical" evidence="1">
    <location>
        <begin position="133"/>
        <end position="156"/>
    </location>
</feature>
<keyword evidence="1" id="KW-0472">Membrane</keyword>
<evidence type="ECO:0008006" key="4">
    <source>
        <dbReference type="Google" id="ProtNLM"/>
    </source>
</evidence>
<name>A0A1S2LVF3_9BACI</name>
<dbReference type="InterPro" id="IPR018723">
    <property type="entry name" value="DUF2254_membrane"/>
</dbReference>
<dbReference type="Pfam" id="PF10011">
    <property type="entry name" value="DUF2254"/>
    <property type="match status" value="1"/>
</dbReference>
<keyword evidence="1" id="KW-1133">Transmembrane helix</keyword>
<keyword evidence="1" id="KW-0812">Transmembrane</keyword>
<evidence type="ECO:0000313" key="3">
    <source>
        <dbReference type="Proteomes" id="UP000180098"/>
    </source>
</evidence>
<dbReference type="AlphaFoldDB" id="A0A1S2LVF3"/>
<keyword evidence="3" id="KW-1185">Reference proteome</keyword>
<gene>
    <name evidence="2" type="ORF">BKP35_01185</name>
</gene>
<evidence type="ECO:0000313" key="2">
    <source>
        <dbReference type="EMBL" id="OIJ15637.1"/>
    </source>
</evidence>
<dbReference type="RefSeq" id="WP_071311562.1">
    <property type="nucleotide sequence ID" value="NZ_MLQQ01000001.1"/>
</dbReference>
<dbReference type="Proteomes" id="UP000180098">
    <property type="component" value="Unassembled WGS sequence"/>
</dbReference>
<feature type="transmembrane region" description="Helical" evidence="1">
    <location>
        <begin position="62"/>
        <end position="89"/>
    </location>
</feature>
<feature type="transmembrane region" description="Helical" evidence="1">
    <location>
        <begin position="12"/>
        <end position="33"/>
    </location>
</feature>
<proteinExistence type="predicted"/>
<dbReference type="OrthoDB" id="2955631at2"/>
<sequence>MSSKRLLINIRSSFWYIPSLYGIISIFLALASLRLDYYVTDSDISNLIPAIFLTDIDLARTILSTISASLLTMTTITFSTILVVLTTFLSEFSPRTLQNFITDHSTQRVLGVFVGGFTYSILLLLFLRDDLSTTFIVPSFAVLLAIFCLIMFVFFINHVSKWMQVSNLIHNITLKIMKRIDQKFEDKNKVHEDAPWEDWESDELTHLNPKKMKLNTSGYIKHIDLYGIIKQATIDDYIIKIEKKVGEYVDQDSDILSIWAIGGHHSIDHYEKYISVAKEKAPVDDIEFGLTKIVEIALRALSPGVNDPNTAINCIENLGKILTKLGQKHLPRSYHNDANRNLRVIFEHPCFYDYLFKCFYQIRKYGFDDISVLQSALKAFTLICERNSKQIKDTIWEFTEHIIEGIDPKDLLTLDKKYINDELQRLAKASNKKNEYKPM</sequence>
<organism evidence="2 3">
    <name type="scientific">Anaerobacillus arseniciselenatis</name>
    <dbReference type="NCBI Taxonomy" id="85682"/>
    <lineage>
        <taxon>Bacteria</taxon>
        <taxon>Bacillati</taxon>
        <taxon>Bacillota</taxon>
        <taxon>Bacilli</taxon>
        <taxon>Bacillales</taxon>
        <taxon>Bacillaceae</taxon>
        <taxon>Anaerobacillus</taxon>
    </lineage>
</organism>
<comment type="caution">
    <text evidence="2">The sequence shown here is derived from an EMBL/GenBank/DDBJ whole genome shotgun (WGS) entry which is preliminary data.</text>
</comment>
<accession>A0A1S2LVF3</accession>
<feature type="transmembrane region" description="Helical" evidence="1">
    <location>
        <begin position="109"/>
        <end position="127"/>
    </location>
</feature>
<dbReference type="EMBL" id="MLQQ01000001">
    <property type="protein sequence ID" value="OIJ15637.1"/>
    <property type="molecule type" value="Genomic_DNA"/>
</dbReference>
<evidence type="ECO:0000256" key="1">
    <source>
        <dbReference type="SAM" id="Phobius"/>
    </source>
</evidence>
<protein>
    <recommendedName>
        <fullName evidence="4">DUF2254 domain-containing protein</fullName>
    </recommendedName>
</protein>
<reference evidence="2 3" key="1">
    <citation type="submission" date="2016-10" db="EMBL/GenBank/DDBJ databases">
        <title>Draft genome sequences of four alkaliphilic bacteria belonging to the Anaerobacillus genus.</title>
        <authorList>
            <person name="Bassil N.M."/>
            <person name="Lloyd J.R."/>
        </authorList>
    </citation>
    <scope>NUCLEOTIDE SEQUENCE [LARGE SCALE GENOMIC DNA]</scope>
    <source>
        <strain evidence="2 3">DSM 15340</strain>
    </source>
</reference>